<evidence type="ECO:0000313" key="12">
    <source>
        <dbReference type="Proteomes" id="UP000290289"/>
    </source>
</evidence>
<dbReference type="GO" id="GO:0140021">
    <property type="term" value="P:mitochondrial ADP transmembrane transport"/>
    <property type="evidence" value="ECO:0007669"/>
    <property type="project" value="InterPro"/>
</dbReference>
<keyword evidence="12" id="KW-1185">Reference proteome</keyword>
<keyword evidence="6" id="KW-0999">Mitochondrion inner membrane</keyword>
<dbReference type="PANTHER" id="PTHR45635">
    <property type="entry name" value="ADP,ATP CARRIER PROTEIN 1-RELATED-RELATED"/>
    <property type="match status" value="1"/>
</dbReference>
<evidence type="ECO:0000256" key="3">
    <source>
        <dbReference type="ARBA" id="ARBA00022448"/>
    </source>
</evidence>
<evidence type="ECO:0000256" key="6">
    <source>
        <dbReference type="ARBA" id="ARBA00022792"/>
    </source>
</evidence>
<evidence type="ECO:0000313" key="11">
    <source>
        <dbReference type="EMBL" id="RXH73841.1"/>
    </source>
</evidence>
<keyword evidence="7 10" id="KW-1133">Transmembrane helix</keyword>
<keyword evidence="9 10" id="KW-0472">Membrane</keyword>
<comment type="caution">
    <text evidence="10">Lacks conserved residue(s) required for the propagation of feature annotation.</text>
</comment>
<dbReference type="AlphaFoldDB" id="A0A498HXD4"/>
<evidence type="ECO:0000256" key="5">
    <source>
        <dbReference type="ARBA" id="ARBA00022737"/>
    </source>
</evidence>
<dbReference type="InterPro" id="IPR023395">
    <property type="entry name" value="MCP_dom_sf"/>
</dbReference>
<keyword evidence="4 10" id="KW-0812">Transmembrane</keyword>
<dbReference type="GO" id="GO:1990544">
    <property type="term" value="P:mitochondrial ATP transmembrane transport"/>
    <property type="evidence" value="ECO:0007669"/>
    <property type="project" value="InterPro"/>
</dbReference>
<dbReference type="EMBL" id="RDQH01000341">
    <property type="protein sequence ID" value="RXH73841.1"/>
    <property type="molecule type" value="Genomic_DNA"/>
</dbReference>
<protein>
    <recommendedName>
        <fullName evidence="10">ADP/ATP translocase</fullName>
    </recommendedName>
    <alternativeName>
        <fullName evidence="10">ADP,ATP carrier protein</fullName>
    </alternativeName>
</protein>
<comment type="subcellular location">
    <subcellularLocation>
        <location evidence="10">Membrane</location>
        <topology evidence="10">Multi-pass membrane protein</topology>
    </subcellularLocation>
    <subcellularLocation>
        <location evidence="1">Mitochondrion inner membrane</location>
        <topology evidence="1">Multi-pass membrane protein</topology>
    </subcellularLocation>
</comment>
<dbReference type="GO" id="GO:0005471">
    <property type="term" value="F:ATP:ADP antiporter activity"/>
    <property type="evidence" value="ECO:0007669"/>
    <property type="project" value="UniProtKB-UniRule"/>
</dbReference>
<evidence type="ECO:0000256" key="8">
    <source>
        <dbReference type="ARBA" id="ARBA00023128"/>
    </source>
</evidence>
<comment type="similarity">
    <text evidence="2 10">Belongs to the mitochondrial carrier (TC 2.A.29) family.</text>
</comment>
<evidence type="ECO:0000256" key="1">
    <source>
        <dbReference type="ARBA" id="ARBA00004448"/>
    </source>
</evidence>
<dbReference type="Gene3D" id="1.50.40.10">
    <property type="entry name" value="Mitochondrial carrier domain"/>
    <property type="match status" value="1"/>
</dbReference>
<evidence type="ECO:0000256" key="9">
    <source>
        <dbReference type="ARBA" id="ARBA00023136"/>
    </source>
</evidence>
<evidence type="ECO:0000256" key="4">
    <source>
        <dbReference type="ARBA" id="ARBA00022692"/>
    </source>
</evidence>
<organism evidence="11 12">
    <name type="scientific">Malus domestica</name>
    <name type="common">Apple</name>
    <name type="synonym">Pyrus malus</name>
    <dbReference type="NCBI Taxonomy" id="3750"/>
    <lineage>
        <taxon>Eukaryota</taxon>
        <taxon>Viridiplantae</taxon>
        <taxon>Streptophyta</taxon>
        <taxon>Embryophyta</taxon>
        <taxon>Tracheophyta</taxon>
        <taxon>Spermatophyta</taxon>
        <taxon>Magnoliopsida</taxon>
        <taxon>eudicotyledons</taxon>
        <taxon>Gunneridae</taxon>
        <taxon>Pentapetalae</taxon>
        <taxon>rosids</taxon>
        <taxon>fabids</taxon>
        <taxon>Rosales</taxon>
        <taxon>Rosaceae</taxon>
        <taxon>Amygdaloideae</taxon>
        <taxon>Maleae</taxon>
        <taxon>Malus</taxon>
    </lineage>
</organism>
<comment type="function">
    <text evidence="10">Catalyzes the exchange of ADP and ATP across the membrane.</text>
</comment>
<dbReference type="Proteomes" id="UP000290289">
    <property type="component" value="Chromosome 15"/>
</dbReference>
<name>A0A498HXD4_MALDO</name>
<reference evidence="11 12" key="1">
    <citation type="submission" date="2018-10" db="EMBL/GenBank/DDBJ databases">
        <title>A high-quality apple genome assembly.</title>
        <authorList>
            <person name="Hu J."/>
        </authorList>
    </citation>
    <scope>NUCLEOTIDE SEQUENCE [LARGE SCALE GENOMIC DNA]</scope>
    <source>
        <strain evidence="12">cv. HFTH1</strain>
        <tissue evidence="11">Young leaf</tissue>
    </source>
</reference>
<dbReference type="PANTHER" id="PTHR45635:SF14">
    <property type="entry name" value="ADP_ATP TRANSLOCASE"/>
    <property type="match status" value="1"/>
</dbReference>
<evidence type="ECO:0000256" key="10">
    <source>
        <dbReference type="RuleBase" id="RU368008"/>
    </source>
</evidence>
<keyword evidence="5" id="KW-0677">Repeat</keyword>
<dbReference type="STRING" id="3750.A0A498HXD4"/>
<evidence type="ECO:0000256" key="2">
    <source>
        <dbReference type="ARBA" id="ARBA00006375"/>
    </source>
</evidence>
<comment type="subunit">
    <text evidence="10">Monomer.</text>
</comment>
<keyword evidence="8" id="KW-0496">Mitochondrion</keyword>
<dbReference type="InterPro" id="IPR002113">
    <property type="entry name" value="ADT_euk_type"/>
</dbReference>
<accession>A0A498HXD4</accession>
<evidence type="ECO:0000256" key="7">
    <source>
        <dbReference type="ARBA" id="ARBA00022989"/>
    </source>
</evidence>
<feature type="transmembrane region" description="Helical" evidence="10">
    <location>
        <begin position="28"/>
        <end position="50"/>
    </location>
</feature>
<dbReference type="GO" id="GO:0005743">
    <property type="term" value="C:mitochondrial inner membrane"/>
    <property type="evidence" value="ECO:0007669"/>
    <property type="project" value="UniProtKB-SubCell"/>
</dbReference>
<comment type="caution">
    <text evidence="11">The sequence shown here is derived from an EMBL/GenBank/DDBJ whole genome shotgun (WGS) entry which is preliminary data.</text>
</comment>
<sequence>MVFSLVLAFVVWTQVVYNNFKKDKNGYWKWFAGNLASGGAASASSLLFVYSWDYARTCLASDAKAAKKGG</sequence>
<keyword evidence="3 10" id="KW-0813">Transport</keyword>
<proteinExistence type="inferred from homology"/>
<gene>
    <name evidence="11" type="ORF">DVH24_016663</name>
</gene>